<gene>
    <name evidence="1" type="ORF">ZMTM_23990</name>
</gene>
<keyword evidence="2" id="KW-1185">Reference proteome</keyword>
<dbReference type="AlphaFoldDB" id="A0A8D5JMR9"/>
<name>A0A8D5JMR9_9PROT</name>
<dbReference type="NCBIfam" id="TIGR02001">
    <property type="entry name" value="gcw_chp"/>
    <property type="match status" value="1"/>
</dbReference>
<evidence type="ECO:0000313" key="2">
    <source>
        <dbReference type="Proteomes" id="UP000826722"/>
    </source>
</evidence>
<reference evidence="1" key="1">
    <citation type="journal article" date="2021" name="Arch. Microbiol.">
        <title>Methyloradius palustris gen. nov., sp. nov., a methanol-oxidizing bacterium isolated from snow.</title>
        <authorList>
            <person name="Miyadera T."/>
            <person name="Kojima H."/>
            <person name="Fukui M."/>
        </authorList>
    </citation>
    <scope>NUCLEOTIDE SEQUENCE</scope>
    <source>
        <strain evidence="1">Zm11</strain>
    </source>
</reference>
<dbReference type="Proteomes" id="UP000826722">
    <property type="component" value="Chromosome"/>
</dbReference>
<accession>A0A8D5JMR9</accession>
<evidence type="ECO:0000313" key="1">
    <source>
        <dbReference type="EMBL" id="BCM26140.1"/>
    </source>
</evidence>
<dbReference type="RefSeq" id="WP_264081913.1">
    <property type="nucleotide sequence ID" value="NZ_AP024110.1"/>
</dbReference>
<protein>
    <submittedName>
        <fullName evidence="1">Uncharacterized protein</fullName>
    </submittedName>
</protein>
<proteinExistence type="predicted"/>
<sequence>MTQTAGGPALQGGVDLTHSSGLYIGAWGSNQSWLQDAGAYTHSSLEADVYGGYRSTIGDTGLSYDVGVIEVMYPGNRTALSAARADTTEVYGALTYSYFTFKVNYAATNLYGVKNSDGSYYSDLTANYPVPAEWTGISGLSLLGHIGYQKVLTDADANALPAGSNLSYADYKVGASKAWENGVTVGGYYTKTNANQNLYMSGNDKSIGSPAITLFVTKTF</sequence>
<dbReference type="KEGG" id="mpau:ZMTM_23990"/>
<dbReference type="EMBL" id="AP024110">
    <property type="protein sequence ID" value="BCM26140.1"/>
    <property type="molecule type" value="Genomic_DNA"/>
</dbReference>
<dbReference type="InterPro" id="IPR010239">
    <property type="entry name" value="CHP02001"/>
</dbReference>
<dbReference type="Pfam" id="PF09694">
    <property type="entry name" value="Gcw_chp"/>
    <property type="match status" value="1"/>
</dbReference>
<organism evidence="1 2">
    <name type="scientific">Methyloradius palustris</name>
    <dbReference type="NCBI Taxonomy" id="2778876"/>
    <lineage>
        <taxon>Bacteria</taxon>
        <taxon>Pseudomonadati</taxon>
        <taxon>Pseudomonadota</taxon>
        <taxon>Betaproteobacteria</taxon>
        <taxon>Nitrosomonadales</taxon>
        <taxon>Methylophilaceae</taxon>
        <taxon>Methyloradius</taxon>
    </lineage>
</organism>